<sequence length="1370" mass="151824">MGNEQSAPTPRRRPPNKLSKPRTNNHSNANLLDRRASAPVSRRNSISTNGSPTKIRGSAIPVDALVETIEGRKEEKSRRRMSLFRSKSAKPHSRKPEEDTDGDTSTVEPDPFVQSSHRWSREPRVRGNSFTTQSSVEPPGEFEQPSHRWSAHPRVRAYSVTTSSSLTSSIRSERVYPEQPTPATQAGLTKPPMRSRMSLQTYAHHPRLSLVAELPSPQPDNTNGIKRLSRYGQEDGSPGGLTEASRTNSESALYAPIRRRSLLQHGVATRTSFVESDHRSSLPSQASPDNTPPRKPVPPPQEDLSDDMRDYYYNPSKPTSSPLSDLVLLGPNPAFADIGPRTETPTQLEHIGTFKLGTLRITNGAASPVSSFRSAEEDYVAAGNTRRSQDSTHENGHNHRSKTLSIPAETRKMPWIVRAESPLRQAQELEHKSLTIETQIPFIDPSFKWIDFEGTEQLLKSTESPTKALELARDYQQDLALSPFSFDNSPLPSPRLESTSKHTAIEDDLFEAEPATPNITPNLSARAPRSFDSAYDNGFAPPVRVVKGPREHPPKPLAKADSGYSSNISLRSFKRDSVQADVQAEELPPTAPKGPPSRVASSTYSVASADSDLTLRMKRSLPSLPPQEPPPPPPMREAPPVPPPHSPTYDLMKEYPNPPAPEKDIRASKSQPLLSVPSKHTHQKSMPNTAPARNVREESPANSELSTTSSNSSRWSSKSKISKRPVPLQPAKRDPSPKPQPRTPEPVYTVQAFRSPSEQLRIPAPSIEARRHLDERVETFPVQTFPNTYSGHAGLRHSSSKETLGTIFSVGSAEVRDELNFARLQGALPPVPVQPSIPEYPVKTPVRKEIPTPKPEFNRRNTFQVAPPVPAQDMGKKESRWGRRSLHSSTTMGRDRSLPRLPASQPAVKPISNEKLEDHLTSYDTISSSLGKSPYELAAAIPKPKQTSVNERAKSITAQFEADAAARFNLARANSQIAHQEPGPHLVTRVRSYDSIANGNPFSSNNNSRRSSREHHPPPQVQRNNSPWRPAPVSVPTSYSTQSLPLQLPNSQSPLTAHPPQFHRSFPNVEREEKRLSNASTGSARTKAQPPVSMTTQRNSKLVQSSQPIGPPPAQAPPPPPTRAENKNQSQENGWSNTASAWAARRQSAGEALQSRKSIEMRRPTPQELRSRKSMDGSRMNRPTSEQRELKGRGSYDQMRWEQGAQHEAKMQTKGWNVGVGYEDAHAYPSPPRQLQQSWSMGANANPNQQSQEYDHTYGSSLRYSHSYDDKENFHHQAQEYYEMEQQEDAQLGEQIHQRKTSTSEMLVLDRFSGGLDYGYEPGLGLVGSAGTRSVGKMANANRKSVVAAERWGVDLSDVPVFLQRVRVEG</sequence>
<feature type="compositionally biased region" description="Polar residues" evidence="1">
    <location>
        <begin position="21"/>
        <end position="30"/>
    </location>
</feature>
<feature type="region of interest" description="Disordered" evidence="1">
    <location>
        <begin position="270"/>
        <end position="325"/>
    </location>
</feature>
<feature type="compositionally biased region" description="Polar residues" evidence="1">
    <location>
        <begin position="42"/>
        <end position="52"/>
    </location>
</feature>
<feature type="region of interest" description="Disordered" evidence="1">
    <location>
        <begin position="542"/>
        <end position="564"/>
    </location>
</feature>
<protein>
    <recommendedName>
        <fullName evidence="4">Proteophosphoglycan ppg4</fullName>
    </recommendedName>
</protein>
<feature type="compositionally biased region" description="Pro residues" evidence="1">
    <location>
        <begin position="623"/>
        <end position="646"/>
    </location>
</feature>
<reference evidence="2 3" key="1">
    <citation type="submission" date="2016-03" db="EMBL/GenBank/DDBJ databases">
        <authorList>
            <person name="Ploux O."/>
        </authorList>
    </citation>
    <scope>NUCLEOTIDE SEQUENCE [LARGE SCALE GENOMIC DNA]</scope>
    <source>
        <strain evidence="2 3">UAMH 11012</strain>
    </source>
</reference>
<evidence type="ECO:0008006" key="4">
    <source>
        <dbReference type="Google" id="ProtNLM"/>
    </source>
</evidence>
<evidence type="ECO:0000313" key="2">
    <source>
        <dbReference type="EMBL" id="CZR63590.1"/>
    </source>
</evidence>
<feature type="compositionally biased region" description="Low complexity" evidence="1">
    <location>
        <begin position="1042"/>
        <end position="1055"/>
    </location>
</feature>
<keyword evidence="3" id="KW-1185">Reference proteome</keyword>
<feature type="region of interest" description="Disordered" evidence="1">
    <location>
        <begin position="866"/>
        <end position="906"/>
    </location>
</feature>
<dbReference type="OrthoDB" id="5341904at2759"/>
<feature type="region of interest" description="Disordered" evidence="1">
    <location>
        <begin position="1"/>
        <end position="249"/>
    </location>
</feature>
<feature type="compositionally biased region" description="Polar residues" evidence="1">
    <location>
        <begin position="1127"/>
        <end position="1140"/>
    </location>
</feature>
<dbReference type="Proteomes" id="UP000184330">
    <property type="component" value="Unassembled WGS sequence"/>
</dbReference>
<feature type="compositionally biased region" description="Pro residues" evidence="1">
    <location>
        <begin position="1109"/>
        <end position="1122"/>
    </location>
</feature>
<organism evidence="2 3">
    <name type="scientific">Phialocephala subalpina</name>
    <dbReference type="NCBI Taxonomy" id="576137"/>
    <lineage>
        <taxon>Eukaryota</taxon>
        <taxon>Fungi</taxon>
        <taxon>Dikarya</taxon>
        <taxon>Ascomycota</taxon>
        <taxon>Pezizomycotina</taxon>
        <taxon>Leotiomycetes</taxon>
        <taxon>Helotiales</taxon>
        <taxon>Mollisiaceae</taxon>
        <taxon>Phialocephala</taxon>
        <taxon>Phialocephala fortinii species complex</taxon>
    </lineage>
</organism>
<dbReference type="STRING" id="576137.A0A1L7XEX0"/>
<feature type="compositionally biased region" description="Polar residues" evidence="1">
    <location>
        <begin position="1077"/>
        <end position="1106"/>
    </location>
</feature>
<feature type="region of interest" description="Disordered" evidence="1">
    <location>
        <begin position="382"/>
        <end position="406"/>
    </location>
</feature>
<accession>A0A1L7XEX0</accession>
<feature type="compositionally biased region" description="Polar residues" evidence="1">
    <location>
        <begin position="103"/>
        <end position="117"/>
    </location>
</feature>
<feature type="compositionally biased region" description="Basic and acidic residues" evidence="1">
    <location>
        <begin position="1157"/>
        <end position="1176"/>
    </location>
</feature>
<feature type="region of interest" description="Disordered" evidence="1">
    <location>
        <begin position="579"/>
        <end position="748"/>
    </location>
</feature>
<feature type="compositionally biased region" description="Low complexity" evidence="1">
    <location>
        <begin position="159"/>
        <end position="170"/>
    </location>
</feature>
<feature type="compositionally biased region" description="Basic and acidic residues" evidence="1">
    <location>
        <begin position="387"/>
        <end position="397"/>
    </location>
</feature>
<feature type="compositionally biased region" description="Basic and acidic residues" evidence="1">
    <location>
        <begin position="1185"/>
        <end position="1194"/>
    </location>
</feature>
<gene>
    <name evidence="2" type="ORF">PAC_13487</name>
</gene>
<evidence type="ECO:0000256" key="1">
    <source>
        <dbReference type="SAM" id="MobiDB-lite"/>
    </source>
</evidence>
<evidence type="ECO:0000313" key="3">
    <source>
        <dbReference type="Proteomes" id="UP000184330"/>
    </source>
</evidence>
<feature type="compositionally biased region" description="Pro residues" evidence="1">
    <location>
        <begin position="290"/>
        <end position="301"/>
    </location>
</feature>
<dbReference type="EMBL" id="FJOG01000024">
    <property type="protein sequence ID" value="CZR63590.1"/>
    <property type="molecule type" value="Genomic_DNA"/>
</dbReference>
<feature type="compositionally biased region" description="Basic residues" evidence="1">
    <location>
        <begin position="78"/>
        <end position="93"/>
    </location>
</feature>
<proteinExistence type="predicted"/>
<feature type="compositionally biased region" description="Polar residues" evidence="1">
    <location>
        <begin position="599"/>
        <end position="608"/>
    </location>
</feature>
<feature type="region of interest" description="Disordered" evidence="1">
    <location>
        <begin position="511"/>
        <end position="530"/>
    </location>
</feature>
<feature type="compositionally biased region" description="Low complexity" evidence="1">
    <location>
        <begin position="703"/>
        <end position="719"/>
    </location>
</feature>
<feature type="region of interest" description="Disordered" evidence="1">
    <location>
        <begin position="995"/>
        <end position="1197"/>
    </location>
</feature>
<name>A0A1L7XEX0_9HELO</name>